<evidence type="ECO:0000259" key="8">
    <source>
        <dbReference type="Pfam" id="PF02687"/>
    </source>
</evidence>
<dbReference type="Proteomes" id="UP000254559">
    <property type="component" value="Unassembled WGS sequence"/>
</dbReference>
<organism evidence="9 10">
    <name type="scientific">Streptococcus dysgalactiae subsp. equisimilis</name>
    <name type="common">Streptococcus equisimilis</name>
    <dbReference type="NCBI Taxonomy" id="119602"/>
    <lineage>
        <taxon>Bacteria</taxon>
        <taxon>Bacillati</taxon>
        <taxon>Bacillota</taxon>
        <taxon>Bacilli</taxon>
        <taxon>Lactobacillales</taxon>
        <taxon>Streptococcaceae</taxon>
        <taxon>Streptococcus</taxon>
    </lineage>
</organism>
<dbReference type="EMBL" id="UHFO01000001">
    <property type="protein sequence ID" value="SUN62650.1"/>
    <property type="molecule type" value="Genomic_DNA"/>
</dbReference>
<feature type="domain" description="ABC3 transporter permease C-terminal" evidence="8">
    <location>
        <begin position="257"/>
        <end position="378"/>
    </location>
</feature>
<protein>
    <submittedName>
        <fullName evidence="9">FtsX-like permease family</fullName>
    </submittedName>
</protein>
<dbReference type="AlphaFoldDB" id="A0A9X8T248"/>
<feature type="transmembrane region" description="Helical" evidence="7">
    <location>
        <begin position="776"/>
        <end position="794"/>
    </location>
</feature>
<evidence type="ECO:0000313" key="10">
    <source>
        <dbReference type="Proteomes" id="UP000254559"/>
    </source>
</evidence>
<feature type="transmembrane region" description="Helical" evidence="7">
    <location>
        <begin position="416"/>
        <end position="435"/>
    </location>
</feature>
<evidence type="ECO:0000256" key="5">
    <source>
        <dbReference type="ARBA" id="ARBA00023136"/>
    </source>
</evidence>
<feature type="transmembrane region" description="Helical" evidence="7">
    <location>
        <begin position="739"/>
        <end position="756"/>
    </location>
</feature>
<accession>A0A9X8T248</accession>
<evidence type="ECO:0000256" key="4">
    <source>
        <dbReference type="ARBA" id="ARBA00022989"/>
    </source>
</evidence>
<evidence type="ECO:0000256" key="3">
    <source>
        <dbReference type="ARBA" id="ARBA00022692"/>
    </source>
</evidence>
<keyword evidence="5 7" id="KW-0472">Membrane</keyword>
<dbReference type="InterPro" id="IPR050250">
    <property type="entry name" value="Macrolide_Exporter_MacB"/>
</dbReference>
<proteinExistence type="inferred from homology"/>
<reference evidence="9 10" key="1">
    <citation type="submission" date="2018-06" db="EMBL/GenBank/DDBJ databases">
        <authorList>
            <consortium name="Pathogen Informatics"/>
            <person name="Doyle S."/>
        </authorList>
    </citation>
    <scope>NUCLEOTIDE SEQUENCE [LARGE SCALE GENOMIC DNA]</scope>
    <source>
        <strain evidence="9 10">NCTC11564</strain>
    </source>
</reference>
<comment type="caution">
    <text evidence="9">The sequence shown here is derived from an EMBL/GenBank/DDBJ whole genome shotgun (WGS) entry which is preliminary data.</text>
</comment>
<feature type="transmembrane region" description="Helical" evidence="7">
    <location>
        <begin position="298"/>
        <end position="325"/>
    </location>
</feature>
<dbReference type="RefSeq" id="WP_115283188.1">
    <property type="nucleotide sequence ID" value="NZ_UHFO01000001.1"/>
</dbReference>
<comment type="subcellular location">
    <subcellularLocation>
        <location evidence="1">Cell membrane</location>
        <topology evidence="1">Multi-pass membrane protein</topology>
    </subcellularLocation>
</comment>
<keyword evidence="3 7" id="KW-0812">Transmembrane</keyword>
<keyword evidence="4 7" id="KW-1133">Transmembrane helix</keyword>
<sequence length="811" mass="94164">MNKKNFPIFISLLIVSLFFTVVFYYGYISLKHNNEKFMSYNFYDAEIDGDLTADNIKKLKEIDEIKLVGKVSTKPESAKYKNDLIAINFQDQDINKMREFSDLVYGRFAKKDGEIVLSKNIVNKNKLKLGDKINIDFGNRIVDDEVIDADSTLMDKESYQIIDHKEYEIVGVYEDIYNKYSGISYGLTTKNDIKAAKVYLKFNNFEDTYKRIDELQNEVNRKLGKSSNIVLNPELVERYGVEYDFPHNILANSTIIFAVLGSIALFVFFTKNIFLVWELRKIKELSMYKSIGTTDLQIYLLLLKEGIFLSFLPIILGHFLGYGVILKLFRFLQYSQGTGKFVSNYFSPILSILVIFITFLIVALSIMKPAKKISKISIIDGIKGNLDFYKDKKRKKNNIWRELKINNIQSIKSQRYVSSVGIIIISVIIIIMGMIKYQADYRYFYDGYNILVEYDSKKEKVPKLLNQIKEEIPNQGAYISREKYVQVKNNLEFSKEFKDAGLDEILTKKMEKMGSDYLDGALLVLEEKDFKTLGGKKGDFILYNMTQKDPFEPISKAQKIPFFNNPAKIKIKFGDNYENEIRISKTISNLGKFEHRTMPNEVKILTDFDTFYRIMEVSNDAKSTNYSYDLHMAVNKEETNDVKSYIEKFLREEISANDKFNISTEQDIKADNEKEQKSFEKLIASIGVIIFLLNVTNGYSSINLSLMNRKKEIGSLYSCGMDTNELKNLYQKEFIIEQLKSFVLAILISILVMFVISKFSASFTLKNLLIYYDYKMFLGFSLIVYGIDFLIYYFSLKRILNKPTIELIRVI</sequence>
<feature type="transmembrane region" description="Helical" evidence="7">
    <location>
        <begin position="682"/>
        <end position="702"/>
    </location>
</feature>
<evidence type="ECO:0000256" key="6">
    <source>
        <dbReference type="ARBA" id="ARBA00038076"/>
    </source>
</evidence>
<keyword evidence="2" id="KW-1003">Cell membrane</keyword>
<evidence type="ECO:0000256" key="1">
    <source>
        <dbReference type="ARBA" id="ARBA00004651"/>
    </source>
</evidence>
<evidence type="ECO:0000256" key="2">
    <source>
        <dbReference type="ARBA" id="ARBA00022475"/>
    </source>
</evidence>
<evidence type="ECO:0000313" key="9">
    <source>
        <dbReference type="EMBL" id="SUN62650.1"/>
    </source>
</evidence>
<feature type="transmembrane region" description="Helical" evidence="7">
    <location>
        <begin position="7"/>
        <end position="27"/>
    </location>
</feature>
<feature type="transmembrane region" description="Helical" evidence="7">
    <location>
        <begin position="345"/>
        <end position="367"/>
    </location>
</feature>
<dbReference type="InterPro" id="IPR003838">
    <property type="entry name" value="ABC3_permease_C"/>
</dbReference>
<comment type="similarity">
    <text evidence="6">Belongs to the ABC-4 integral membrane protein family.</text>
</comment>
<dbReference type="GO" id="GO:0005886">
    <property type="term" value="C:plasma membrane"/>
    <property type="evidence" value="ECO:0007669"/>
    <property type="project" value="UniProtKB-SubCell"/>
</dbReference>
<evidence type="ECO:0000256" key="7">
    <source>
        <dbReference type="SAM" id="Phobius"/>
    </source>
</evidence>
<feature type="transmembrane region" description="Helical" evidence="7">
    <location>
        <begin position="255"/>
        <end position="277"/>
    </location>
</feature>
<dbReference type="Pfam" id="PF02687">
    <property type="entry name" value="FtsX"/>
    <property type="match status" value="2"/>
</dbReference>
<dbReference type="GO" id="GO:0022857">
    <property type="term" value="F:transmembrane transporter activity"/>
    <property type="evidence" value="ECO:0007669"/>
    <property type="project" value="TreeGrafter"/>
</dbReference>
<gene>
    <name evidence="9" type="ORF">NCTC11564_00597</name>
</gene>
<feature type="domain" description="ABC3 transporter permease C-terminal" evidence="8">
    <location>
        <begin position="685"/>
        <end position="803"/>
    </location>
</feature>
<name>A0A9X8T248_STREQ</name>
<dbReference type="PANTHER" id="PTHR30572">
    <property type="entry name" value="MEMBRANE COMPONENT OF TRANSPORTER-RELATED"/>
    <property type="match status" value="1"/>
</dbReference>
<dbReference type="PANTHER" id="PTHR30572:SF4">
    <property type="entry name" value="ABC TRANSPORTER PERMEASE YTRF"/>
    <property type="match status" value="1"/>
</dbReference>